<evidence type="ECO:0000313" key="3">
    <source>
        <dbReference type="EMBL" id="RIB22410.1"/>
    </source>
</evidence>
<dbReference type="GO" id="GO:0005524">
    <property type="term" value="F:ATP binding"/>
    <property type="evidence" value="ECO:0007669"/>
    <property type="project" value="InterPro"/>
</dbReference>
<accession>A0A397VIX2</accession>
<dbReference type="Proteomes" id="UP000266673">
    <property type="component" value="Unassembled WGS sequence"/>
</dbReference>
<evidence type="ECO:0000259" key="2">
    <source>
        <dbReference type="PROSITE" id="PS50011"/>
    </source>
</evidence>
<dbReference type="PANTHER" id="PTHR37171:SF1">
    <property type="entry name" value="SERINE_THREONINE-PROTEIN KINASE YRZF-RELATED"/>
    <property type="match status" value="1"/>
</dbReference>
<keyword evidence="4" id="KW-1185">Reference proteome</keyword>
<evidence type="ECO:0000313" key="4">
    <source>
        <dbReference type="Proteomes" id="UP000266673"/>
    </source>
</evidence>
<dbReference type="PANTHER" id="PTHR37171">
    <property type="entry name" value="SERINE/THREONINE-PROTEIN KINASE YRZF-RELATED"/>
    <property type="match status" value="1"/>
</dbReference>
<reference evidence="3 4" key="1">
    <citation type="submission" date="2018-06" db="EMBL/GenBank/DDBJ databases">
        <title>Comparative genomics reveals the genomic features of Rhizophagus irregularis, R. cerebriforme, R. diaphanum and Gigaspora rosea, and their symbiotic lifestyle signature.</title>
        <authorList>
            <person name="Morin E."/>
            <person name="San Clemente H."/>
            <person name="Chen E.C.H."/>
            <person name="De La Providencia I."/>
            <person name="Hainaut M."/>
            <person name="Kuo A."/>
            <person name="Kohler A."/>
            <person name="Murat C."/>
            <person name="Tang N."/>
            <person name="Roy S."/>
            <person name="Loubradou J."/>
            <person name="Henrissat B."/>
            <person name="Grigoriev I.V."/>
            <person name="Corradi N."/>
            <person name="Roux C."/>
            <person name="Martin F.M."/>
        </authorList>
    </citation>
    <scope>NUCLEOTIDE SEQUENCE [LARGE SCALE GENOMIC DNA]</scope>
    <source>
        <strain evidence="3 4">DAOM 194757</strain>
    </source>
</reference>
<sequence>MSRANIFVTIVATIQSLSEEPNKLSGDEEVKLYEYLLEKDTRLNYVETFLNLCETNNDKLLYLKKLSVLSVPKTHSFETKSTTKAAMRKIPNMPALEWNDFLTNAFYASTVLDSDNRFSRPNVTKEWLSVEESVVDMFLKTIEATNNQRLILLPTPECWSRSYASQAVKGHPHVIRCGAGNIQLLYDPEASLILSIVEVKSEQLMRTLVADGTELFNAYNIALTAKDDRTTAYTRHQKIIKIVRQLFGYMVVNDLKYGLLTTYIRTCKSNCTFFTPNTDDGDNSDDEDNDDEDKNDKDRDIGDKYKDKDRDKDDEYQASSSNKNILKRTLGVITRNQSKKRKVELNDNEFLNSMKNYKHNQFSFGDVLGNGRSGIIFIAKFHEQVGALKMVDLYKKEYLLREILNEIKMYLGPFKEIQEIYIPKLLKYGVLHEVFAFLLTSFAGESFADIRNITEKEKQLAIDGLLAIHAKEVKHGDIRLENIVIERNELTGHSNVRWIDFAWSKLIKNAKNLDKELSELKCLLGVC</sequence>
<comment type="caution">
    <text evidence="3">The sequence shown here is derived from an EMBL/GenBank/DDBJ whole genome shotgun (WGS) entry which is preliminary data.</text>
</comment>
<feature type="compositionally biased region" description="Basic and acidic residues" evidence="1">
    <location>
        <begin position="294"/>
        <end position="315"/>
    </location>
</feature>
<dbReference type="Gene3D" id="1.10.510.10">
    <property type="entry name" value="Transferase(Phosphotransferase) domain 1"/>
    <property type="match status" value="1"/>
</dbReference>
<evidence type="ECO:0000256" key="1">
    <source>
        <dbReference type="SAM" id="MobiDB-lite"/>
    </source>
</evidence>
<proteinExistence type="predicted"/>
<dbReference type="STRING" id="44941.A0A397VIX2"/>
<feature type="region of interest" description="Disordered" evidence="1">
    <location>
        <begin position="276"/>
        <end position="320"/>
    </location>
</feature>
<dbReference type="OrthoDB" id="10020333at2759"/>
<dbReference type="GO" id="GO:0004672">
    <property type="term" value="F:protein kinase activity"/>
    <property type="evidence" value="ECO:0007669"/>
    <property type="project" value="InterPro"/>
</dbReference>
<feature type="domain" description="Protein kinase" evidence="2">
    <location>
        <begin position="362"/>
        <end position="527"/>
    </location>
</feature>
<dbReference type="InterPro" id="IPR052396">
    <property type="entry name" value="Meiotic_Drive_Suppr_Kinase"/>
</dbReference>
<organism evidence="3 4">
    <name type="scientific">Gigaspora rosea</name>
    <dbReference type="NCBI Taxonomy" id="44941"/>
    <lineage>
        <taxon>Eukaryota</taxon>
        <taxon>Fungi</taxon>
        <taxon>Fungi incertae sedis</taxon>
        <taxon>Mucoromycota</taxon>
        <taxon>Glomeromycotina</taxon>
        <taxon>Glomeromycetes</taxon>
        <taxon>Diversisporales</taxon>
        <taxon>Gigasporaceae</taxon>
        <taxon>Gigaspora</taxon>
    </lineage>
</organism>
<protein>
    <recommendedName>
        <fullName evidence="2">Protein kinase domain-containing protein</fullName>
    </recommendedName>
</protein>
<dbReference type="AlphaFoldDB" id="A0A397VIX2"/>
<dbReference type="SUPFAM" id="SSF56112">
    <property type="entry name" value="Protein kinase-like (PK-like)"/>
    <property type="match status" value="1"/>
</dbReference>
<feature type="compositionally biased region" description="Acidic residues" evidence="1">
    <location>
        <begin position="279"/>
        <end position="293"/>
    </location>
</feature>
<dbReference type="PROSITE" id="PS50011">
    <property type="entry name" value="PROTEIN_KINASE_DOM"/>
    <property type="match status" value="1"/>
</dbReference>
<dbReference type="InterPro" id="IPR011009">
    <property type="entry name" value="Kinase-like_dom_sf"/>
</dbReference>
<dbReference type="EMBL" id="QKWP01000310">
    <property type="protein sequence ID" value="RIB22410.1"/>
    <property type="molecule type" value="Genomic_DNA"/>
</dbReference>
<gene>
    <name evidence="3" type="ORF">C2G38_2174050</name>
</gene>
<name>A0A397VIX2_9GLOM</name>
<dbReference type="InterPro" id="IPR000719">
    <property type="entry name" value="Prot_kinase_dom"/>
</dbReference>